<evidence type="ECO:0000313" key="4">
    <source>
        <dbReference type="EMBL" id="MET4685231.1"/>
    </source>
</evidence>
<keyword evidence="2" id="KW-0812">Transmembrane</keyword>
<organism evidence="4 5">
    <name type="scientific">Brevundimonas faecalis</name>
    <dbReference type="NCBI Taxonomy" id="947378"/>
    <lineage>
        <taxon>Bacteria</taxon>
        <taxon>Pseudomonadati</taxon>
        <taxon>Pseudomonadota</taxon>
        <taxon>Alphaproteobacteria</taxon>
        <taxon>Caulobacterales</taxon>
        <taxon>Caulobacteraceae</taxon>
        <taxon>Brevundimonas</taxon>
    </lineage>
</organism>
<feature type="transmembrane region" description="Helical" evidence="2">
    <location>
        <begin position="31"/>
        <end position="54"/>
    </location>
</feature>
<evidence type="ECO:0000256" key="1">
    <source>
        <dbReference type="SAM" id="MobiDB-lite"/>
    </source>
</evidence>
<dbReference type="Pfam" id="PF14373">
    <property type="entry name" value="Imm_superinfect"/>
    <property type="match status" value="1"/>
</dbReference>
<dbReference type="EMBL" id="JBEPTF010000005">
    <property type="protein sequence ID" value="MET4685231.1"/>
    <property type="molecule type" value="Genomic_DNA"/>
</dbReference>
<evidence type="ECO:0000256" key="2">
    <source>
        <dbReference type="SAM" id="Phobius"/>
    </source>
</evidence>
<comment type="caution">
    <text evidence="4">The sequence shown here is derived from an EMBL/GenBank/DDBJ whole genome shotgun (WGS) entry which is preliminary data.</text>
</comment>
<name>A0ABV2RF86_9CAUL</name>
<dbReference type="InterPro" id="IPR027860">
    <property type="entry name" value="DUF4429"/>
</dbReference>
<dbReference type="Pfam" id="PF14472">
    <property type="entry name" value="DUF4429"/>
    <property type="match status" value="1"/>
</dbReference>
<keyword evidence="5" id="KW-1185">Reference proteome</keyword>
<dbReference type="Proteomes" id="UP001549313">
    <property type="component" value="Unassembled WGS sequence"/>
</dbReference>
<reference evidence="4 5" key="1">
    <citation type="submission" date="2024-06" db="EMBL/GenBank/DDBJ databases">
        <title>Sorghum-associated microbial communities from plants grown in Nebraska, USA.</title>
        <authorList>
            <person name="Schachtman D."/>
        </authorList>
    </citation>
    <scope>NUCLEOTIDE SEQUENCE [LARGE SCALE GENOMIC DNA]</scope>
    <source>
        <strain evidence="4 5">2814</strain>
    </source>
</reference>
<gene>
    <name evidence="4" type="ORF">ABIE19_003182</name>
</gene>
<dbReference type="InterPro" id="IPR016410">
    <property type="entry name" value="Phage_imm"/>
</dbReference>
<accession>A0ABV2RF86</accession>
<sequence>MFIGFILLLVGYFVPSMIAFAQKRRGRGEILLFNFLLGWTIVGWIAALVMTLMLEREPKVLPQMGASLMPDGPGAIANSAGGSIRFDGREVTIARSGALSFMIHGLAGQKHIALKAIQAVQFRPAGHGVRGYLQLTVLGGMEDRAGALGAAGDENSVLFDIQDQPAFERMAGLIRRAISGEVSPPPYVAPAARVAASPPPVPSASMPGAKPPRSRTIGWIAAIGLSCLAGAAIIVAASNGSGAKAPASATKEDAVPPAPKSPWHYEEQRNAMTDGTDHWACTTSTNGFQRSQNDEAVTADLCIRQSSEHGLDAYITLNGRGQIDCWINPDCRIKARFDDDPAQSFSGNSSERMEPNIAFIANAERFVRHVKSADVTRLQMSIYAAGEPVLEFNTAGLEWPRPAPAAE</sequence>
<feature type="transmembrane region" description="Helical" evidence="2">
    <location>
        <begin position="216"/>
        <end position="237"/>
    </location>
</feature>
<evidence type="ECO:0000313" key="5">
    <source>
        <dbReference type="Proteomes" id="UP001549313"/>
    </source>
</evidence>
<evidence type="ECO:0000259" key="3">
    <source>
        <dbReference type="Pfam" id="PF14472"/>
    </source>
</evidence>
<protein>
    <recommendedName>
        <fullName evidence="3">DUF4429 domain-containing protein</fullName>
    </recommendedName>
</protein>
<feature type="region of interest" description="Disordered" evidence="1">
    <location>
        <begin position="242"/>
        <end position="263"/>
    </location>
</feature>
<keyword evidence="2" id="KW-0472">Membrane</keyword>
<dbReference type="RefSeq" id="WP_354090195.1">
    <property type="nucleotide sequence ID" value="NZ_JBEPTF010000005.1"/>
</dbReference>
<proteinExistence type="predicted"/>
<feature type="domain" description="DUF4429" evidence="3">
    <location>
        <begin position="85"/>
        <end position="171"/>
    </location>
</feature>
<keyword evidence="2" id="KW-1133">Transmembrane helix</keyword>